<dbReference type="Pfam" id="PF13592">
    <property type="entry name" value="HTH_33"/>
    <property type="match status" value="1"/>
</dbReference>
<dbReference type="InterPro" id="IPR025959">
    <property type="entry name" value="Winged_HTH_dom"/>
</dbReference>
<dbReference type="Proteomes" id="UP000308271">
    <property type="component" value="Unassembled WGS sequence"/>
</dbReference>
<feature type="domain" description="Winged helix-turn helix" evidence="2">
    <location>
        <begin position="112"/>
        <end position="163"/>
    </location>
</feature>
<dbReference type="EMBL" id="VDCH01000027">
    <property type="protein sequence ID" value="TNJ37555.1"/>
    <property type="molecule type" value="Genomic_DNA"/>
</dbReference>
<dbReference type="InterPro" id="IPR009057">
    <property type="entry name" value="Homeodomain-like_sf"/>
</dbReference>
<evidence type="ECO:0000256" key="1">
    <source>
        <dbReference type="SAM" id="MobiDB-lite"/>
    </source>
</evidence>
<accession>A0A5C4S2J9</accession>
<reference evidence="3 4" key="1">
    <citation type="submission" date="2019-05" db="EMBL/GenBank/DDBJ databases">
        <title>Draft Whole-Genome sequence of the green sulfur bacterium Chlorobaculum thiosulfatiphilum DSM 249.</title>
        <authorList>
            <person name="Meyer T.E."/>
            <person name="Kyndt J.A."/>
        </authorList>
    </citation>
    <scope>NUCLEOTIDE SEQUENCE [LARGE SCALE GENOMIC DNA]</scope>
    <source>
        <strain evidence="3 4">DSM 249</strain>
    </source>
</reference>
<keyword evidence="4" id="KW-1185">Reference proteome</keyword>
<organism evidence="3 4">
    <name type="scientific">Chlorobaculum thiosulfatiphilum</name>
    <name type="common">Chlorobium limicola f.sp. thiosulfatophilum</name>
    <dbReference type="NCBI Taxonomy" id="115852"/>
    <lineage>
        <taxon>Bacteria</taxon>
        <taxon>Pseudomonadati</taxon>
        <taxon>Chlorobiota</taxon>
        <taxon>Chlorobiia</taxon>
        <taxon>Chlorobiales</taxon>
        <taxon>Chlorobiaceae</taxon>
        <taxon>Chlorobaculum</taxon>
    </lineage>
</organism>
<sequence length="165" mass="18462">MARPATGKEVLAIAKEALAKARTVEQMREAQAVILPLEHGLSMDQVSAILGISRGWACKLRRRFIQSVGQPQTPKQKRGGRRRENMTLEDEVEFLAPFFDKAARGGILVVGEIKQVLDKRLGRTTALASIYNLLHRHGWRKLAPDKRHPKSDPEAQETFKKTSGT</sequence>
<evidence type="ECO:0000259" key="2">
    <source>
        <dbReference type="Pfam" id="PF13592"/>
    </source>
</evidence>
<name>A0A5C4S2J9_CHLTI</name>
<feature type="region of interest" description="Disordered" evidence="1">
    <location>
        <begin position="142"/>
        <end position="165"/>
    </location>
</feature>
<dbReference type="OrthoDB" id="583470at2"/>
<proteinExistence type="predicted"/>
<gene>
    <name evidence="3" type="ORF">FGF66_10405</name>
</gene>
<comment type="caution">
    <text evidence="3">The sequence shown here is derived from an EMBL/GenBank/DDBJ whole genome shotgun (WGS) entry which is preliminary data.</text>
</comment>
<dbReference type="AlphaFoldDB" id="A0A5C4S2J9"/>
<protein>
    <submittedName>
        <fullName evidence="3">Winged helix-turn-helix domain-containing protein</fullName>
    </submittedName>
</protein>
<evidence type="ECO:0000313" key="4">
    <source>
        <dbReference type="Proteomes" id="UP000308271"/>
    </source>
</evidence>
<dbReference type="Pfam" id="PF13384">
    <property type="entry name" value="HTH_23"/>
    <property type="match status" value="1"/>
</dbReference>
<evidence type="ECO:0000313" key="3">
    <source>
        <dbReference type="EMBL" id="TNJ37555.1"/>
    </source>
</evidence>
<dbReference type="SUPFAM" id="SSF46689">
    <property type="entry name" value="Homeodomain-like"/>
    <property type="match status" value="1"/>
</dbReference>